<accession>A0ABX5SK94</accession>
<evidence type="ECO:0000256" key="2">
    <source>
        <dbReference type="ARBA" id="ARBA00022898"/>
    </source>
</evidence>
<dbReference type="InterPro" id="IPR029066">
    <property type="entry name" value="PLP-binding_barrel"/>
</dbReference>
<keyword evidence="2 4" id="KW-0663">Pyridoxal phosphate</keyword>
<comment type="pathway">
    <text evidence="4">Amino-acid biosynthesis; D-alanine biosynthesis; D-alanine from L-alanine: step 1/1.</text>
</comment>
<dbReference type="EC" id="5.1.1.1" evidence="4"/>
<evidence type="ECO:0000256" key="3">
    <source>
        <dbReference type="ARBA" id="ARBA00023235"/>
    </source>
</evidence>
<dbReference type="PROSITE" id="PS00395">
    <property type="entry name" value="ALANINE_RACEMASE"/>
    <property type="match status" value="1"/>
</dbReference>
<feature type="binding site" evidence="4">
    <location>
        <position position="312"/>
    </location>
    <ligand>
        <name>substrate</name>
    </ligand>
</feature>
<proteinExistence type="inferred from homology"/>
<comment type="similarity">
    <text evidence="4">Belongs to the alanine racemase family.</text>
</comment>
<dbReference type="GO" id="GO:0008784">
    <property type="term" value="F:alanine racemase activity"/>
    <property type="evidence" value="ECO:0007669"/>
    <property type="project" value="UniProtKB-EC"/>
</dbReference>
<evidence type="ECO:0000259" key="5">
    <source>
        <dbReference type="SMART" id="SM01005"/>
    </source>
</evidence>
<protein>
    <recommendedName>
        <fullName evidence="4">Alanine racemase</fullName>
        <ecNumber evidence="4">5.1.1.1</ecNumber>
    </recommendedName>
</protein>
<gene>
    <name evidence="6" type="primary">alr</name>
    <name evidence="6" type="ORF">EW139_01470</name>
</gene>
<feature type="active site" description="Proton acceptor; specific for L-alanine" evidence="4">
    <location>
        <position position="265"/>
    </location>
</feature>
<comment type="catalytic activity">
    <reaction evidence="4">
        <text>L-alanine = D-alanine</text>
        <dbReference type="Rhea" id="RHEA:20249"/>
        <dbReference type="ChEBI" id="CHEBI:57416"/>
        <dbReference type="ChEBI" id="CHEBI:57972"/>
        <dbReference type="EC" id="5.1.1.1"/>
    </reaction>
</comment>
<dbReference type="EMBL" id="CP037939">
    <property type="protein sequence ID" value="QBR46867.1"/>
    <property type="molecule type" value="Genomic_DNA"/>
</dbReference>
<evidence type="ECO:0000256" key="1">
    <source>
        <dbReference type="ARBA" id="ARBA00001933"/>
    </source>
</evidence>
<dbReference type="RefSeq" id="WP_013102981.1">
    <property type="nucleotide sequence ID" value="NZ_CP037939.1"/>
</dbReference>
<comment type="cofactor">
    <cofactor evidence="1 4">
        <name>pyridoxal 5'-phosphate</name>
        <dbReference type="ChEBI" id="CHEBI:597326"/>
    </cofactor>
</comment>
<dbReference type="PANTHER" id="PTHR30511">
    <property type="entry name" value="ALANINE RACEMASE"/>
    <property type="match status" value="1"/>
</dbReference>
<reference evidence="6 7" key="1">
    <citation type="submission" date="2019-03" db="EMBL/GenBank/DDBJ databases">
        <title>Complete Genome Sequence of Leuconostoc kimchii strain NKJ218 Isolated from Homemade Kimchi.</title>
        <authorList>
            <person name="Jung J.Y."/>
            <person name="Jin H.M."/>
            <person name="Jung J.-W."/>
            <person name="Lee S.-Y."/>
            <person name="Ryu B.-G."/>
            <person name="Han S.-S."/>
            <person name="Kang H.K."/>
            <person name="Choi H.W."/>
            <person name="Chung E.J."/>
            <person name="Choi K.-M."/>
        </authorList>
    </citation>
    <scope>NUCLEOTIDE SEQUENCE [LARGE SCALE GENOMIC DNA]</scope>
    <source>
        <strain evidence="6 7">NKJ218</strain>
    </source>
</reference>
<dbReference type="SMART" id="SM01005">
    <property type="entry name" value="Ala_racemase_C"/>
    <property type="match status" value="1"/>
</dbReference>
<dbReference type="SUPFAM" id="SSF51419">
    <property type="entry name" value="PLP-binding barrel"/>
    <property type="match status" value="1"/>
</dbReference>
<comment type="function">
    <text evidence="4">Catalyzes the interconversion of L-alanine and D-alanine. May also act on other amino acids.</text>
</comment>
<dbReference type="InterPro" id="IPR000821">
    <property type="entry name" value="Ala_racemase"/>
</dbReference>
<evidence type="ECO:0000313" key="7">
    <source>
        <dbReference type="Proteomes" id="UP000295756"/>
    </source>
</evidence>
<dbReference type="PANTHER" id="PTHR30511:SF0">
    <property type="entry name" value="ALANINE RACEMASE, CATABOLIC-RELATED"/>
    <property type="match status" value="1"/>
</dbReference>
<organism evidence="6 7">
    <name type="scientific">Leuconostoc kimchii</name>
    <dbReference type="NCBI Taxonomy" id="136609"/>
    <lineage>
        <taxon>Bacteria</taxon>
        <taxon>Bacillati</taxon>
        <taxon>Bacillota</taxon>
        <taxon>Bacilli</taxon>
        <taxon>Lactobacillales</taxon>
        <taxon>Lactobacillaceae</taxon>
        <taxon>Leuconostoc</taxon>
    </lineage>
</organism>
<dbReference type="SUPFAM" id="SSF50621">
    <property type="entry name" value="Alanine racemase C-terminal domain-like"/>
    <property type="match status" value="1"/>
</dbReference>
<dbReference type="Gene3D" id="3.20.20.10">
    <property type="entry name" value="Alanine racemase"/>
    <property type="match status" value="1"/>
</dbReference>
<dbReference type="Proteomes" id="UP000295756">
    <property type="component" value="Chromosome"/>
</dbReference>
<feature type="active site" description="Proton acceptor; specific for D-alanine" evidence="4">
    <location>
        <position position="39"/>
    </location>
</feature>
<dbReference type="CDD" id="cd00430">
    <property type="entry name" value="PLPDE_III_AR"/>
    <property type="match status" value="1"/>
</dbReference>
<evidence type="ECO:0000313" key="6">
    <source>
        <dbReference type="EMBL" id="QBR46867.1"/>
    </source>
</evidence>
<dbReference type="InterPro" id="IPR001608">
    <property type="entry name" value="Ala_racemase_N"/>
</dbReference>
<dbReference type="Pfam" id="PF01168">
    <property type="entry name" value="Ala_racemase_N"/>
    <property type="match status" value="1"/>
</dbReference>
<dbReference type="InterPro" id="IPR011079">
    <property type="entry name" value="Ala_racemase_C"/>
</dbReference>
<feature type="modified residue" description="N6-(pyridoxal phosphate)lysine" evidence="4">
    <location>
        <position position="39"/>
    </location>
</feature>
<dbReference type="InterPro" id="IPR009006">
    <property type="entry name" value="Ala_racemase/Decarboxylase_C"/>
</dbReference>
<dbReference type="HAMAP" id="MF_01201">
    <property type="entry name" value="Ala_racemase"/>
    <property type="match status" value="1"/>
</dbReference>
<dbReference type="Pfam" id="PF00842">
    <property type="entry name" value="Ala_racemase_C"/>
    <property type="match status" value="1"/>
</dbReference>
<keyword evidence="3 4" id="KW-0413">Isomerase</keyword>
<dbReference type="InterPro" id="IPR020622">
    <property type="entry name" value="Ala_racemase_pyridoxalP-BS"/>
</dbReference>
<evidence type="ECO:0000256" key="4">
    <source>
        <dbReference type="HAMAP-Rule" id="MF_01201"/>
    </source>
</evidence>
<feature type="domain" description="Alanine racemase C-terminal" evidence="5">
    <location>
        <begin position="244"/>
        <end position="369"/>
    </location>
</feature>
<dbReference type="NCBIfam" id="TIGR00492">
    <property type="entry name" value="alr"/>
    <property type="match status" value="1"/>
</dbReference>
<sequence length="370" mass="40639">MVEAITRPTQIEISKQALKHNTEVVKKTSGADKIFLAVKSNAYGLGLIPTSKAAVAGGVYGLAVAIIDEALALRHERVTAPILILGISPAKYAELMAVQHILTTVVSLSWLKEAAQYLSGEQRLHVSLGVDTGMGRIGFRDRESLAEAIAYLQENKQLFDYVGLATHFAESDSSNNDYFYMQLKRWHDMTDGLPEPEFYHVANSGAAMYHADEVPHEVVRVGTVLYGVEPSRGELADGKNLQPVMALRSEMNFVKLLPAGEGISYSHKYTTTGDEWIGTVPIGYGDGWLRKMTGFKVIVDGHYAPIVGQVAMDQLMIRLPRQYPVGTKVTFIGKDGGLENTIEDVAQHAGLAPWEIMTGMQDRLHRVLVD</sequence>
<dbReference type="PRINTS" id="PR00992">
    <property type="entry name" value="ALARACEMASE"/>
</dbReference>
<keyword evidence="7" id="KW-1185">Reference proteome</keyword>
<feature type="binding site" evidence="4">
    <location>
        <position position="136"/>
    </location>
    <ligand>
        <name>substrate</name>
    </ligand>
</feature>
<name>A0ABX5SK94_9LACO</name>
<dbReference type="Gene3D" id="2.40.37.10">
    <property type="entry name" value="Lyase, Ornithine Decarboxylase, Chain A, domain 1"/>
    <property type="match status" value="1"/>
</dbReference>